<name>A0A836GKY6_9TRYP</name>
<accession>A0A836GKY6</accession>
<feature type="compositionally biased region" description="Polar residues" evidence="6">
    <location>
        <begin position="161"/>
        <end position="170"/>
    </location>
</feature>
<keyword evidence="4" id="KW-0343">GTPase activation</keyword>
<evidence type="ECO:0000256" key="5">
    <source>
        <dbReference type="ARBA" id="ARBA00022490"/>
    </source>
</evidence>
<dbReference type="GeneID" id="92515348"/>
<feature type="domain" description="Rab3GAP catalytic subunit conserved" evidence="7">
    <location>
        <begin position="1"/>
        <end position="103"/>
    </location>
</feature>
<keyword evidence="9" id="KW-1185">Reference proteome</keyword>
<feature type="region of interest" description="Disordered" evidence="6">
    <location>
        <begin position="140"/>
        <end position="170"/>
    </location>
</feature>
<dbReference type="EMBL" id="JAFEUZ010000025">
    <property type="protein sequence ID" value="KAG5477031.1"/>
    <property type="molecule type" value="Genomic_DNA"/>
</dbReference>
<dbReference type="RefSeq" id="XP_067178201.1">
    <property type="nucleotide sequence ID" value="XM_067322836.1"/>
</dbReference>
<evidence type="ECO:0000256" key="1">
    <source>
        <dbReference type="ARBA" id="ARBA00004496"/>
    </source>
</evidence>
<evidence type="ECO:0000256" key="3">
    <source>
        <dbReference type="ARBA" id="ARBA00015817"/>
    </source>
</evidence>
<dbReference type="OrthoDB" id="17346at2759"/>
<reference evidence="9" key="1">
    <citation type="journal article" date="2021" name="Microbiol. Resour. Announc.">
        <title>LGAAP: Leishmaniinae Genome Assembly and Annotation Pipeline.</title>
        <authorList>
            <person name="Almutairi H."/>
            <person name="Urbaniak M.D."/>
            <person name="Bates M.D."/>
            <person name="Jariyapan N."/>
            <person name="Kwakye-Nuako G."/>
            <person name="Thomaz-Soccol V."/>
            <person name="Al-Salem W.S."/>
            <person name="Dillon R.J."/>
            <person name="Bates P.A."/>
            <person name="Gatherer D."/>
        </authorList>
    </citation>
    <scope>NUCLEOTIDE SEQUENCE [LARGE SCALE GENOMIC DNA]</scope>
</reference>
<dbReference type="KEGG" id="lmat:92515348"/>
<dbReference type="InterPro" id="IPR045700">
    <property type="entry name" value="Rab3GAP1"/>
</dbReference>
<dbReference type="Pfam" id="PF13890">
    <property type="entry name" value="Rab3-GTPase_cat"/>
    <property type="match status" value="1"/>
</dbReference>
<comment type="subcellular location">
    <subcellularLocation>
        <location evidence="1">Cytoplasm</location>
    </subcellularLocation>
</comment>
<dbReference type="AlphaFoldDB" id="A0A836GKY6"/>
<reference evidence="9" key="2">
    <citation type="journal article" date="2021" name="Sci. Data">
        <title>Chromosome-scale genome sequencing, assembly and annotation of six genomes from subfamily Leishmaniinae.</title>
        <authorList>
            <person name="Almutairi H."/>
            <person name="Urbaniak M.D."/>
            <person name="Bates M.D."/>
            <person name="Jariyapan N."/>
            <person name="Kwakye-Nuako G."/>
            <person name="Thomaz Soccol V."/>
            <person name="Al-Salem W.S."/>
            <person name="Dillon R.J."/>
            <person name="Bates P.A."/>
            <person name="Gatherer D."/>
        </authorList>
    </citation>
    <scope>NUCLEOTIDE SEQUENCE [LARGE SCALE GENOMIC DNA]</scope>
</reference>
<protein>
    <recommendedName>
        <fullName evidence="3">Rab3 GTPase-activating protein catalytic subunit</fullName>
    </recommendedName>
</protein>
<dbReference type="PANTHER" id="PTHR21422">
    <property type="entry name" value="RAB3 GTPASE-ACTIVATING PROTEIN CATALYTIC SUBUNIT"/>
    <property type="match status" value="1"/>
</dbReference>
<keyword evidence="5" id="KW-0963">Cytoplasm</keyword>
<evidence type="ECO:0000256" key="4">
    <source>
        <dbReference type="ARBA" id="ARBA00022468"/>
    </source>
</evidence>
<dbReference type="Proteomes" id="UP000673552">
    <property type="component" value="Unassembled WGS sequence"/>
</dbReference>
<evidence type="ECO:0000256" key="6">
    <source>
        <dbReference type="SAM" id="MobiDB-lite"/>
    </source>
</evidence>
<evidence type="ECO:0000256" key="2">
    <source>
        <dbReference type="ARBA" id="ARBA00008856"/>
    </source>
</evidence>
<sequence>MCLFLYVNNAHEGRVVRFPDFVQWHSPRDFVDPGGSSPVSLSDNHYLSERMQQRERDEGAGSGKGAGHVWWSLWRRAVPRSRDDIVHGLFRPLEEATKVLAWLAAIPTAELLLEVSNASIANALHRMLCHRFILGNDGAHPPCRRSRSRDKTECSSPMPPSTRQISNHGIPTTPRIRALHRYARDKCAALTKDLEAASALFLSHRSAVGKSAAAQRSTVESEAMVAEMLRGFFANALHYLGEIEVSVCTAVALQYLLGFSTNAEASSTVHALSSPAAASQQHQATSLQMRAVTVSMETWSTAFAKRFVRAETREVKESTVRLTCMAERPLDTCACFQQLMVHQDSSRSLRLALALTKEVL</sequence>
<organism evidence="8 9">
    <name type="scientific">Leishmania martiniquensis</name>
    <dbReference type="NCBI Taxonomy" id="1580590"/>
    <lineage>
        <taxon>Eukaryota</taxon>
        <taxon>Discoba</taxon>
        <taxon>Euglenozoa</taxon>
        <taxon>Kinetoplastea</taxon>
        <taxon>Metakinetoplastina</taxon>
        <taxon>Trypanosomatida</taxon>
        <taxon>Trypanosomatidae</taxon>
        <taxon>Leishmaniinae</taxon>
        <taxon>Leishmania</taxon>
    </lineage>
</organism>
<dbReference type="GO" id="GO:0005737">
    <property type="term" value="C:cytoplasm"/>
    <property type="evidence" value="ECO:0007669"/>
    <property type="project" value="UniProtKB-SubCell"/>
</dbReference>
<proteinExistence type="inferred from homology"/>
<comment type="caution">
    <text evidence="8">The sequence shown here is derived from an EMBL/GenBank/DDBJ whole genome shotgun (WGS) entry which is preliminary data.</text>
</comment>
<dbReference type="InterPro" id="IPR026147">
    <property type="entry name" value="Rab3GAP1_conserved"/>
</dbReference>
<dbReference type="GO" id="GO:0005096">
    <property type="term" value="F:GTPase activator activity"/>
    <property type="evidence" value="ECO:0007669"/>
    <property type="project" value="UniProtKB-KW"/>
</dbReference>
<evidence type="ECO:0000313" key="9">
    <source>
        <dbReference type="Proteomes" id="UP000673552"/>
    </source>
</evidence>
<evidence type="ECO:0000259" key="7">
    <source>
        <dbReference type="Pfam" id="PF13890"/>
    </source>
</evidence>
<evidence type="ECO:0000313" key="8">
    <source>
        <dbReference type="EMBL" id="KAG5477031.1"/>
    </source>
</evidence>
<gene>
    <name evidence="8" type="ORF">LSCM1_05367</name>
</gene>
<comment type="similarity">
    <text evidence="2">Belongs to the Rab3-GAP catalytic subunit family.</text>
</comment>
<dbReference type="PANTHER" id="PTHR21422:SF9">
    <property type="entry name" value="RAB3 GTPASE-ACTIVATING PROTEIN CATALYTIC SUBUNIT"/>
    <property type="match status" value="1"/>
</dbReference>